<keyword evidence="3 5" id="KW-0413">Isomerase</keyword>
<feature type="domain" description="RNA-binding S4" evidence="6">
    <location>
        <begin position="2"/>
        <end position="60"/>
    </location>
</feature>
<dbReference type="FunFam" id="3.30.70.1560:FF:000001">
    <property type="entry name" value="Pseudouridine synthase"/>
    <property type="match status" value="1"/>
</dbReference>
<dbReference type="SUPFAM" id="SSF55174">
    <property type="entry name" value="Alpha-L RNA-binding motif"/>
    <property type="match status" value="1"/>
</dbReference>
<dbReference type="InterPro" id="IPR020103">
    <property type="entry name" value="PsdUridine_synth_cat_dom_sf"/>
</dbReference>
<evidence type="ECO:0000256" key="3">
    <source>
        <dbReference type="ARBA" id="ARBA00023235"/>
    </source>
</evidence>
<dbReference type="EC" id="5.4.99.-" evidence="5"/>
<evidence type="ECO:0000313" key="7">
    <source>
        <dbReference type="EMBL" id="SHJ41516.1"/>
    </source>
</evidence>
<dbReference type="InterPro" id="IPR006145">
    <property type="entry name" value="PsdUridine_synth_RsuA/RluA"/>
</dbReference>
<keyword evidence="8" id="KW-1185">Reference proteome</keyword>
<evidence type="ECO:0000256" key="2">
    <source>
        <dbReference type="ARBA" id="ARBA00022884"/>
    </source>
</evidence>
<evidence type="ECO:0000256" key="4">
    <source>
        <dbReference type="PROSITE-ProRule" id="PRU00182"/>
    </source>
</evidence>
<dbReference type="Gene3D" id="3.30.70.580">
    <property type="entry name" value="Pseudouridine synthase I, catalytic domain, N-terminal subdomain"/>
    <property type="match status" value="1"/>
</dbReference>
<dbReference type="PROSITE" id="PS50889">
    <property type="entry name" value="S4"/>
    <property type="match status" value="1"/>
</dbReference>
<sequence length="235" mass="26984">MERLQKYMASCGIGSRRKCEEYILQGRVRINSEIVKELGVKINPNIDEVMFDNQLINPEKKKVYYMLNKPLKCVTTVKDDRGRKTVVEIINCKERIFPIGRLDYMTSGLLLLTNDGDIYNRIMHPRVQINKTYIASIRGKLSETEKNKFKTGIDIGGYITAPASIEVLSEKSNESLVKVMIHEGKNRQIRRMFEKINHEVLSLKRVQIGTLSLGDLPCGGYRELTKGEIKYLNNL</sequence>
<organism evidence="7 8">
    <name type="scientific">Hathewaya proteolytica DSM 3090</name>
    <dbReference type="NCBI Taxonomy" id="1121331"/>
    <lineage>
        <taxon>Bacteria</taxon>
        <taxon>Bacillati</taxon>
        <taxon>Bacillota</taxon>
        <taxon>Clostridia</taxon>
        <taxon>Eubacteriales</taxon>
        <taxon>Clostridiaceae</taxon>
        <taxon>Hathewaya</taxon>
    </lineage>
</organism>
<dbReference type="Proteomes" id="UP000183952">
    <property type="component" value="Unassembled WGS sequence"/>
</dbReference>
<dbReference type="Pfam" id="PF00849">
    <property type="entry name" value="PseudoU_synth_2"/>
    <property type="match status" value="1"/>
</dbReference>
<evidence type="ECO:0000259" key="6">
    <source>
        <dbReference type="SMART" id="SM00363"/>
    </source>
</evidence>
<reference evidence="7 8" key="1">
    <citation type="submission" date="2016-11" db="EMBL/GenBank/DDBJ databases">
        <authorList>
            <person name="Jaros S."/>
            <person name="Januszkiewicz K."/>
            <person name="Wedrychowicz H."/>
        </authorList>
    </citation>
    <scope>NUCLEOTIDE SEQUENCE [LARGE SCALE GENOMIC DNA]</scope>
    <source>
        <strain evidence="7 8">DSM 3090</strain>
    </source>
</reference>
<dbReference type="Pfam" id="PF01479">
    <property type="entry name" value="S4"/>
    <property type="match status" value="1"/>
</dbReference>
<dbReference type="FunFam" id="3.10.290.10:FF:000003">
    <property type="entry name" value="Pseudouridine synthase"/>
    <property type="match status" value="1"/>
</dbReference>
<protein>
    <recommendedName>
        <fullName evidence="5">Pseudouridine synthase</fullName>
        <ecNumber evidence="5">5.4.99.-</ecNumber>
    </recommendedName>
</protein>
<name>A0A1M6J487_9CLOT</name>
<dbReference type="InterPro" id="IPR042092">
    <property type="entry name" value="PsdUridine_s_RsuA/RluB/E/F_cat"/>
</dbReference>
<dbReference type="NCBIfam" id="TIGR00093">
    <property type="entry name" value="pseudouridine synthase"/>
    <property type="match status" value="1"/>
</dbReference>
<dbReference type="Gene3D" id="3.30.70.1560">
    <property type="entry name" value="Alpha-L RNA-binding motif"/>
    <property type="match status" value="1"/>
</dbReference>
<dbReference type="InterPro" id="IPR036986">
    <property type="entry name" value="S4_RNA-bd_sf"/>
</dbReference>
<comment type="similarity">
    <text evidence="1 5">Belongs to the pseudouridine synthase RsuA family.</text>
</comment>
<dbReference type="InterPro" id="IPR050343">
    <property type="entry name" value="RsuA_PseudoU_synthase"/>
</dbReference>
<dbReference type="OrthoDB" id="9807213at2"/>
<dbReference type="GO" id="GO:0003723">
    <property type="term" value="F:RNA binding"/>
    <property type="evidence" value="ECO:0007669"/>
    <property type="project" value="UniProtKB-KW"/>
</dbReference>
<dbReference type="PANTHER" id="PTHR47683">
    <property type="entry name" value="PSEUDOURIDINE SYNTHASE FAMILY PROTEIN-RELATED"/>
    <property type="match status" value="1"/>
</dbReference>
<evidence type="ECO:0000313" key="8">
    <source>
        <dbReference type="Proteomes" id="UP000183952"/>
    </source>
</evidence>
<dbReference type="AlphaFoldDB" id="A0A1M6J487"/>
<dbReference type="GO" id="GO:0005829">
    <property type="term" value="C:cytosol"/>
    <property type="evidence" value="ECO:0007669"/>
    <property type="project" value="UniProtKB-ARBA"/>
</dbReference>
<dbReference type="PANTHER" id="PTHR47683:SF2">
    <property type="entry name" value="RNA-BINDING S4 DOMAIN-CONTAINING PROTEIN"/>
    <property type="match status" value="1"/>
</dbReference>
<dbReference type="STRING" id="1121331.SAMN02745248_00039"/>
<dbReference type="InterPro" id="IPR020094">
    <property type="entry name" value="TruA/RsuA/RluB/E/F_N"/>
</dbReference>
<evidence type="ECO:0000256" key="1">
    <source>
        <dbReference type="ARBA" id="ARBA00008348"/>
    </source>
</evidence>
<dbReference type="CDD" id="cd02870">
    <property type="entry name" value="PseudoU_synth_RsuA_like"/>
    <property type="match status" value="1"/>
</dbReference>
<keyword evidence="2 4" id="KW-0694">RNA-binding</keyword>
<dbReference type="EMBL" id="FRAD01000003">
    <property type="protein sequence ID" value="SHJ41516.1"/>
    <property type="molecule type" value="Genomic_DNA"/>
</dbReference>
<gene>
    <name evidence="7" type="ORF">SAMN02745248_00039</name>
</gene>
<dbReference type="GO" id="GO:0000455">
    <property type="term" value="P:enzyme-directed rRNA pseudouridine synthesis"/>
    <property type="evidence" value="ECO:0007669"/>
    <property type="project" value="UniProtKB-ARBA"/>
</dbReference>
<dbReference type="CDD" id="cd00165">
    <property type="entry name" value="S4"/>
    <property type="match status" value="1"/>
</dbReference>
<dbReference type="InterPro" id="IPR000748">
    <property type="entry name" value="PsdUridine_synth_RsuA/RluB/E/F"/>
</dbReference>
<dbReference type="SUPFAM" id="SSF55120">
    <property type="entry name" value="Pseudouridine synthase"/>
    <property type="match status" value="1"/>
</dbReference>
<dbReference type="PROSITE" id="PS01149">
    <property type="entry name" value="PSI_RSU"/>
    <property type="match status" value="1"/>
</dbReference>
<dbReference type="SMART" id="SM00363">
    <property type="entry name" value="S4"/>
    <property type="match status" value="1"/>
</dbReference>
<accession>A0A1M6J487</accession>
<dbReference type="Gene3D" id="3.10.290.10">
    <property type="entry name" value="RNA-binding S4 domain"/>
    <property type="match status" value="1"/>
</dbReference>
<proteinExistence type="inferred from homology"/>
<dbReference type="RefSeq" id="WP_072900993.1">
    <property type="nucleotide sequence ID" value="NZ_FRAD01000003.1"/>
</dbReference>
<dbReference type="InterPro" id="IPR018496">
    <property type="entry name" value="PsdUridine_synth_RsuA/RluB_CS"/>
</dbReference>
<dbReference type="GO" id="GO:0120159">
    <property type="term" value="F:rRNA pseudouridine synthase activity"/>
    <property type="evidence" value="ECO:0007669"/>
    <property type="project" value="UniProtKB-ARBA"/>
</dbReference>
<evidence type="ECO:0000256" key="5">
    <source>
        <dbReference type="RuleBase" id="RU003887"/>
    </source>
</evidence>
<dbReference type="InterPro" id="IPR002942">
    <property type="entry name" value="S4_RNA-bd"/>
</dbReference>